<accession>V6LM82</accession>
<proteinExistence type="predicted"/>
<dbReference type="AlphaFoldDB" id="V6LM82"/>
<gene>
    <name evidence="2" type="ORF">SS50377_14906</name>
    <name evidence="3" type="ORF">SS50377_20275</name>
</gene>
<evidence type="ECO:0000313" key="2">
    <source>
        <dbReference type="EMBL" id="EST45328.1"/>
    </source>
</evidence>
<evidence type="ECO:0000256" key="1">
    <source>
        <dbReference type="SAM" id="Coils"/>
    </source>
</evidence>
<feature type="coiled-coil region" evidence="1">
    <location>
        <begin position="245"/>
        <end position="272"/>
    </location>
</feature>
<reference evidence="3" key="2">
    <citation type="submission" date="2020-12" db="EMBL/GenBank/DDBJ databases">
        <title>New Spironucleus salmonicida genome in near-complete chromosomes.</title>
        <authorList>
            <person name="Xu F."/>
            <person name="Kurt Z."/>
            <person name="Jimenez-Gonzalez A."/>
            <person name="Astvaldsson A."/>
            <person name="Andersson J.O."/>
            <person name="Svard S.G."/>
        </authorList>
    </citation>
    <scope>NUCLEOTIDE SEQUENCE</scope>
    <source>
        <strain evidence="3">ATCC 50377</strain>
    </source>
</reference>
<dbReference type="EMBL" id="KI546100">
    <property type="protein sequence ID" value="EST45328.1"/>
    <property type="molecule type" value="Genomic_DNA"/>
</dbReference>
<reference evidence="2 3" key="1">
    <citation type="journal article" date="2014" name="PLoS Genet.">
        <title>The Genome of Spironucleus salmonicida Highlights a Fish Pathogen Adapted to Fluctuating Environments.</title>
        <authorList>
            <person name="Xu F."/>
            <person name="Jerlstrom-Hultqvist J."/>
            <person name="Einarsson E."/>
            <person name="Astvaldsson A."/>
            <person name="Svard S.G."/>
            <person name="Andersson J.O."/>
        </authorList>
    </citation>
    <scope>NUCLEOTIDE SEQUENCE</scope>
    <source>
        <strain evidence="3">ATCC 50377</strain>
    </source>
</reference>
<evidence type="ECO:0000313" key="4">
    <source>
        <dbReference type="Proteomes" id="UP000018208"/>
    </source>
</evidence>
<sequence>MSNHPHQLKWNDLTPNLNLINPKQINHNNYILKNGIFSYDGINVRSLKNDLISVKNEIIFLKQNKILSTPIVAEIPEHYALYQQRYTNEIMQHEISVFKEFTINVLLEVGRLRIQQNKPYACIDNDLEINQGELVYLALKKKSILECLDQLQTFNKLTLEKNQIELYQLKQNYNNEINSQKLAFRQLENDSDVAYSRFLKLKKTLQQSCQLNDVVQQDLLHYLQLIKMTQNQIDQIKSEFLDKRYKRAVETLQDVNEKITQFQELKDNILRQLCIVQKAANAFAYDVKKIAGQAGIEKLIMCFNQLQEQVYVQKQHTNDLIVKNQNQIDYIYDESRNINILSHKITELIIERDQVITSCNDAQGRIQESIDQMQTLEQKQHQLDLLQTQIEVQNKLNQQFSKQIFESDTSL</sequence>
<evidence type="ECO:0000313" key="3">
    <source>
        <dbReference type="EMBL" id="KAH0576929.1"/>
    </source>
</evidence>
<protein>
    <submittedName>
        <fullName evidence="2">Uncharacterized protein</fullName>
    </submittedName>
</protein>
<keyword evidence="1" id="KW-0175">Coiled coil</keyword>
<organism evidence="2">
    <name type="scientific">Spironucleus salmonicida</name>
    <dbReference type="NCBI Taxonomy" id="348837"/>
    <lineage>
        <taxon>Eukaryota</taxon>
        <taxon>Metamonada</taxon>
        <taxon>Diplomonadida</taxon>
        <taxon>Hexamitidae</taxon>
        <taxon>Hexamitinae</taxon>
        <taxon>Spironucleus</taxon>
    </lineage>
</organism>
<dbReference type="EMBL" id="AUWU02000001">
    <property type="protein sequence ID" value="KAH0576929.1"/>
    <property type="molecule type" value="Genomic_DNA"/>
</dbReference>
<dbReference type="VEuPathDB" id="GiardiaDB:SS50377_20275"/>
<keyword evidence="4" id="KW-1185">Reference proteome</keyword>
<name>V6LM82_9EUKA</name>
<feature type="coiled-coil region" evidence="1">
    <location>
        <begin position="359"/>
        <end position="396"/>
    </location>
</feature>
<dbReference type="Proteomes" id="UP000018208">
    <property type="component" value="Unassembled WGS sequence"/>
</dbReference>